<sequence>MKYSDGTVESLPLMKSTVGKTERYYTPPFIPVSSAIADKYETSTVPTVLSHVTKIASISNVERRRSPRLAALASASEPSSRAVMQKEYTHIDTSATKTTKSSTAKAPSDAIPATSKTSASSPSPSPTDAPCPLATNASYGGRIRTNHSKAIKHPPPVSRLSKHTTQMLWHFRLSHLFDHKAPMLHKICNGIPQIQTKSPLDKCSSCLKAKIHKAVKLRSEFHSIDDIRNDPNVKFFQHLFIDWGFIVGKSKNEDRFKRLESFDGETCYLAVECVKSYHAFVYPSDSKQHPLLWLQFLLLKLTPWDCGDRTFRFDSDGDCKEFMQLLHGFGYRLETTGGDNSSGNSIIERFHRTAKTNILSCIIACGWNMKAWALCLRHLCRLWTLLPHGKYNIIPYTFATGLIPNFAPFRIFGCPVVMVKTGNNDIDKNFREGRFVGFDSSTKKFLVKVPTQRKPLETPHAKFDETFSSFEKLPPCAVQLRHSLGHAFIPENRRTESCNIDFDVIDNNENFGKVFQYDFHPSADSVHGFVLATDTRTGRGFIDDVVTPSLASSVPSWRSVLPGSFICRVNDAIVFTESDILAALDKCMSLPSFSITFCNDILDPLSRKDLQSKGLLKWDLDQLRFVSSIIAEIGEDSTLQDNRKHVSAVASLAVDSSGLATEADVDPSVIQDHQFCIELDDYNMTELDESPIDADGSIFCRTKNVSQVSGSSMFTRKQLKKRPDFDEWRQAEFEQLDDMNNCKMFGKVVRRSELQGLVYDVIRAVWSYRIKLHTQRKKARYTGNGNQIKPKSKLEFKTYTSCASHTGIRAVVAIAAVENRYLRAMDAINAYAQSGPLSKPCFIIVCEVFQEWYLDRFGIKLEVGMLVELLSSIQGHHESGPNWQIVANAALKHADFEPIVHEPCLYLNKSNKDITVRQIDDFLVASKTDDDFKLLVQKLKEKINVDPEADLCSSYNGIEINQWRECIGLHGTKYITALVERFGWSSCNSMSKASLAPLTQELYNEIKSGARGPLAGSDEGKALCQAVGFGYRQLLGALIFIGVTVRVDICFSLSLLSRFAEYPAAVHYRALKRVAIYLRETKDWCLLFWRIEPMNDLPPCPHKIVPSPADSSYMYPANPLDIGADVDASHANDINSMRSTGGHNIMMAGAAVLWSSKLQSIVATSSTQGEFMQAVTCCKAVKYCRHILEELERPMSGPSPINEDNKACIMMVNQGRPTDRTRHLAIQWFAIQEWKQNGDIEVFHVPSADNSADNNTKGLSVALHQRHARRAMGHYGSPYSKFIENNLVARSQE</sequence>
<feature type="compositionally biased region" description="Low complexity" evidence="1">
    <location>
        <begin position="93"/>
        <end position="122"/>
    </location>
</feature>
<gene>
    <name evidence="3" type="ORF">CTEN210_13351</name>
</gene>
<dbReference type="CDD" id="cd09272">
    <property type="entry name" value="RNase_HI_RT_Ty1"/>
    <property type="match status" value="1"/>
</dbReference>
<protein>
    <recommendedName>
        <fullName evidence="2">Reverse transcriptase Ty1/copia-type domain-containing protein</fullName>
    </recommendedName>
</protein>
<evidence type="ECO:0000256" key="1">
    <source>
        <dbReference type="SAM" id="MobiDB-lite"/>
    </source>
</evidence>
<dbReference type="InterPro" id="IPR013103">
    <property type="entry name" value="RVT_2"/>
</dbReference>
<evidence type="ECO:0000259" key="2">
    <source>
        <dbReference type="Pfam" id="PF07727"/>
    </source>
</evidence>
<evidence type="ECO:0000313" key="3">
    <source>
        <dbReference type="EMBL" id="GFH56875.1"/>
    </source>
</evidence>
<feature type="region of interest" description="Disordered" evidence="1">
    <location>
        <begin position="91"/>
        <end position="136"/>
    </location>
</feature>
<dbReference type="PANTHER" id="PTHR11439:SF483">
    <property type="entry name" value="PEPTIDE SYNTHASE GLIP-LIKE, PUTATIVE (AFU_ORTHOLOGUE AFUA_3G12920)-RELATED"/>
    <property type="match status" value="1"/>
</dbReference>
<dbReference type="InterPro" id="IPR012337">
    <property type="entry name" value="RNaseH-like_sf"/>
</dbReference>
<dbReference type="Proteomes" id="UP001054902">
    <property type="component" value="Unassembled WGS sequence"/>
</dbReference>
<proteinExistence type="predicted"/>
<dbReference type="SUPFAM" id="SSF53098">
    <property type="entry name" value="Ribonuclease H-like"/>
    <property type="match status" value="1"/>
</dbReference>
<name>A0AAD3D5E8_9STRA</name>
<feature type="domain" description="Reverse transcriptase Ty1/copia-type" evidence="2">
    <location>
        <begin position="762"/>
        <end position="991"/>
    </location>
</feature>
<dbReference type="Pfam" id="PF07727">
    <property type="entry name" value="RVT_2"/>
    <property type="match status" value="1"/>
</dbReference>
<dbReference type="PANTHER" id="PTHR11439">
    <property type="entry name" value="GAG-POL-RELATED RETROTRANSPOSON"/>
    <property type="match status" value="1"/>
</dbReference>
<keyword evidence="4" id="KW-1185">Reference proteome</keyword>
<reference evidence="3 4" key="1">
    <citation type="journal article" date="2021" name="Sci. Rep.">
        <title>The genome of the diatom Chaetoceros tenuissimus carries an ancient integrated fragment of an extant virus.</title>
        <authorList>
            <person name="Hongo Y."/>
            <person name="Kimura K."/>
            <person name="Takaki Y."/>
            <person name="Yoshida Y."/>
            <person name="Baba S."/>
            <person name="Kobayashi G."/>
            <person name="Nagasaki K."/>
            <person name="Hano T."/>
            <person name="Tomaru Y."/>
        </authorList>
    </citation>
    <scope>NUCLEOTIDE SEQUENCE [LARGE SCALE GENOMIC DNA]</scope>
    <source>
        <strain evidence="3 4">NIES-3715</strain>
    </source>
</reference>
<dbReference type="EMBL" id="BLLK01000056">
    <property type="protein sequence ID" value="GFH56875.1"/>
    <property type="molecule type" value="Genomic_DNA"/>
</dbReference>
<evidence type="ECO:0000313" key="4">
    <source>
        <dbReference type="Proteomes" id="UP001054902"/>
    </source>
</evidence>
<comment type="caution">
    <text evidence="3">The sequence shown here is derived from an EMBL/GenBank/DDBJ whole genome shotgun (WGS) entry which is preliminary data.</text>
</comment>
<organism evidence="3 4">
    <name type="scientific">Chaetoceros tenuissimus</name>
    <dbReference type="NCBI Taxonomy" id="426638"/>
    <lineage>
        <taxon>Eukaryota</taxon>
        <taxon>Sar</taxon>
        <taxon>Stramenopiles</taxon>
        <taxon>Ochrophyta</taxon>
        <taxon>Bacillariophyta</taxon>
        <taxon>Coscinodiscophyceae</taxon>
        <taxon>Chaetocerotophycidae</taxon>
        <taxon>Chaetocerotales</taxon>
        <taxon>Chaetocerotaceae</taxon>
        <taxon>Chaetoceros</taxon>
    </lineage>
</organism>
<accession>A0AAD3D5E8</accession>